<keyword evidence="2" id="KW-1185">Reference proteome</keyword>
<dbReference type="Proteomes" id="UP000253204">
    <property type="component" value="Unassembled WGS sequence"/>
</dbReference>
<name>A0A368TTC8_9GAMM</name>
<accession>A0A368TTC8</accession>
<comment type="caution">
    <text evidence="1">The sequence shown here is derived from an EMBL/GenBank/DDBJ whole genome shotgun (WGS) entry which is preliminary data.</text>
</comment>
<evidence type="ECO:0000313" key="2">
    <source>
        <dbReference type="Proteomes" id="UP000253204"/>
    </source>
</evidence>
<sequence length="91" mass="9889">MTYEVQFQVGTAEYTARGPDIDGVLRLIQGVQGVGRVPEWIDWAGGACPVASGVVVALQPRSGRQTRGEGQTFDWGHTGRPGDIVRYRVCE</sequence>
<dbReference type="AlphaFoldDB" id="A0A368TTC8"/>
<proteinExistence type="predicted"/>
<dbReference type="EMBL" id="QPIJ01000065">
    <property type="protein sequence ID" value="RCV86433.1"/>
    <property type="molecule type" value="Genomic_DNA"/>
</dbReference>
<reference evidence="1 2" key="1">
    <citation type="submission" date="2018-07" db="EMBL/GenBank/DDBJ databases">
        <title>Halomonas rutogse sp. nov., isolated from Lake TangqianCo on Tibetan Plateau.</title>
        <authorList>
            <person name="Lu H."/>
            <person name="Xing P."/>
            <person name="Wu Q."/>
        </authorList>
    </citation>
    <scope>NUCLEOTIDE SEQUENCE [LARGE SCALE GENOMIC DNA]</scope>
    <source>
        <strain evidence="1 2">TQ8S</strain>
    </source>
</reference>
<evidence type="ECO:0000313" key="1">
    <source>
        <dbReference type="EMBL" id="RCV86433.1"/>
    </source>
</evidence>
<organism evidence="1 2">
    <name type="scientific">Vreelandella rituensis</name>
    <dbReference type="NCBI Taxonomy" id="2282306"/>
    <lineage>
        <taxon>Bacteria</taxon>
        <taxon>Pseudomonadati</taxon>
        <taxon>Pseudomonadota</taxon>
        <taxon>Gammaproteobacteria</taxon>
        <taxon>Oceanospirillales</taxon>
        <taxon>Halomonadaceae</taxon>
        <taxon>Vreelandella</taxon>
    </lineage>
</organism>
<protein>
    <submittedName>
        <fullName evidence="1">Uncharacterized protein</fullName>
    </submittedName>
</protein>
<gene>
    <name evidence="1" type="ORF">DU506_18355</name>
</gene>